<reference evidence="3 4" key="1">
    <citation type="submission" date="2016-06" db="EMBL/GenBank/DDBJ databases">
        <authorList>
            <person name="Kjaerup R.B."/>
            <person name="Dalgaard T.S."/>
            <person name="Juul-Madsen H.R."/>
        </authorList>
    </citation>
    <scope>NUCLEOTIDE SEQUENCE [LARGE SCALE GENOMIC DNA]</scope>
</reference>
<feature type="region of interest" description="Disordered" evidence="1">
    <location>
        <begin position="269"/>
        <end position="331"/>
    </location>
</feature>
<keyword evidence="2" id="KW-0812">Transmembrane</keyword>
<keyword evidence="2" id="KW-0472">Membrane</keyword>
<gene>
    <name evidence="3" type="ORF">ZT3D7_G2844</name>
</gene>
<evidence type="ECO:0008006" key="5">
    <source>
        <dbReference type="Google" id="ProtNLM"/>
    </source>
</evidence>
<proteinExistence type="predicted"/>
<accession>A0A1X7RJT5</accession>
<evidence type="ECO:0000313" key="4">
    <source>
        <dbReference type="Proteomes" id="UP000215127"/>
    </source>
</evidence>
<feature type="compositionally biased region" description="Low complexity" evidence="1">
    <location>
        <begin position="301"/>
        <end position="311"/>
    </location>
</feature>
<sequence length="331" mass="34856">MSSFWLLLRHRRLVPRQSPDGPPGPPPWITRESAYASSGTTDMSTSMAATALSDQALITASPTLDMPAPRGSVGSLTAVPSDNKPISTIDGADSLITDGPDAPSGQVSSADGLPGSPNGSPSKGLSFEDKLGLGLGLGLGVPVVFALLAFLILYVRRRRRHRINQMQADLLPTRGLVCKVQSELSMVETPNARVSSVMPRSADGPKYEPVRVPFIGPRAGLSDDDFEDRENDHGHAVSSPTIVRPPVIPRKPINSIVAPIESIEGPIHDIAIDQPGGDRRSRASLGKLDIPSPPILGHARVSPVSPVSPVSSRDDAESSAGRGRRDVSPGV</sequence>
<dbReference type="Proteomes" id="UP000215127">
    <property type="component" value="Chromosome 2"/>
</dbReference>
<evidence type="ECO:0000256" key="1">
    <source>
        <dbReference type="SAM" id="MobiDB-lite"/>
    </source>
</evidence>
<organism evidence="3 4">
    <name type="scientific">Zymoseptoria tritici (strain ST99CH_3D7)</name>
    <dbReference type="NCBI Taxonomy" id="1276538"/>
    <lineage>
        <taxon>Eukaryota</taxon>
        <taxon>Fungi</taxon>
        <taxon>Dikarya</taxon>
        <taxon>Ascomycota</taxon>
        <taxon>Pezizomycotina</taxon>
        <taxon>Dothideomycetes</taxon>
        <taxon>Dothideomycetidae</taxon>
        <taxon>Mycosphaerellales</taxon>
        <taxon>Mycosphaerellaceae</taxon>
        <taxon>Zymoseptoria</taxon>
    </lineage>
</organism>
<feature type="compositionally biased region" description="Basic and acidic residues" evidence="1">
    <location>
        <begin position="269"/>
        <end position="281"/>
    </location>
</feature>
<feature type="transmembrane region" description="Helical" evidence="2">
    <location>
        <begin position="131"/>
        <end position="155"/>
    </location>
</feature>
<evidence type="ECO:0000313" key="3">
    <source>
        <dbReference type="EMBL" id="SMQ47696.1"/>
    </source>
</evidence>
<evidence type="ECO:0000256" key="2">
    <source>
        <dbReference type="SAM" id="Phobius"/>
    </source>
</evidence>
<protein>
    <recommendedName>
        <fullName evidence="5">Mid2 domain-containing protein</fullName>
    </recommendedName>
</protein>
<keyword evidence="4" id="KW-1185">Reference proteome</keyword>
<feature type="region of interest" description="Disordered" evidence="1">
    <location>
        <begin position="14"/>
        <end position="44"/>
    </location>
</feature>
<name>A0A1X7RJT5_ZYMT9</name>
<feature type="region of interest" description="Disordered" evidence="1">
    <location>
        <begin position="69"/>
        <end position="123"/>
    </location>
</feature>
<keyword evidence="2" id="KW-1133">Transmembrane helix</keyword>
<dbReference type="AlphaFoldDB" id="A0A1X7RJT5"/>
<dbReference type="EMBL" id="LT853693">
    <property type="protein sequence ID" value="SMQ47696.1"/>
    <property type="molecule type" value="Genomic_DNA"/>
</dbReference>
<feature type="compositionally biased region" description="Polar residues" evidence="1">
    <location>
        <begin position="74"/>
        <end position="86"/>
    </location>
</feature>